<dbReference type="Proteomes" id="UP000290567">
    <property type="component" value="Unassembled WGS sequence"/>
</dbReference>
<dbReference type="GO" id="GO:0061595">
    <property type="term" value="F:6-deoxy-6-sulfofructose-1-phosphate aldolase activity"/>
    <property type="evidence" value="ECO:0007669"/>
    <property type="project" value="TreeGrafter"/>
</dbReference>
<comment type="caution">
    <text evidence="3">The sequence shown here is derived from an EMBL/GenBank/DDBJ whole genome shotgun (WGS) entry which is preliminary data.</text>
</comment>
<dbReference type="PANTHER" id="PTHR39340:SF1">
    <property type="entry name" value="SULFOFRUCTOSEPHOSPHATE ALDOLASE"/>
    <property type="match status" value="1"/>
</dbReference>
<evidence type="ECO:0000313" key="4">
    <source>
        <dbReference type="Proteomes" id="UP000290567"/>
    </source>
</evidence>
<keyword evidence="4" id="KW-1185">Reference proteome</keyword>
<name>A0A4P5PFC0_9ENTE</name>
<dbReference type="InterPro" id="IPR002915">
    <property type="entry name" value="DeoC/FbaB/LacD_aldolase"/>
</dbReference>
<protein>
    <submittedName>
        <fullName evidence="3">Uncharacterized protein</fullName>
    </submittedName>
</protein>
<organism evidence="3 4">
    <name type="scientific">Enterococcus florum</name>
    <dbReference type="NCBI Taxonomy" id="2480627"/>
    <lineage>
        <taxon>Bacteria</taxon>
        <taxon>Bacillati</taxon>
        <taxon>Bacillota</taxon>
        <taxon>Bacilli</taxon>
        <taxon>Lactobacillales</taxon>
        <taxon>Enterococcaceae</taxon>
        <taxon>Enterococcus</taxon>
    </lineage>
</organism>
<dbReference type="PANTHER" id="PTHR39340">
    <property type="entry name" value="SULFOFRUCTOSEPHOSPHATE ALDOLASE"/>
    <property type="match status" value="1"/>
</dbReference>
<comment type="similarity">
    <text evidence="1">Belongs to the aldolase LacD family.</text>
</comment>
<gene>
    <name evidence="3" type="ORF">NRIC_28290</name>
</gene>
<dbReference type="Pfam" id="PF01791">
    <property type="entry name" value="DeoC"/>
    <property type="match status" value="1"/>
</dbReference>
<dbReference type="EMBL" id="BJCC01000025">
    <property type="protein sequence ID" value="GCF94938.1"/>
    <property type="molecule type" value="Genomic_DNA"/>
</dbReference>
<keyword evidence="2" id="KW-0456">Lyase</keyword>
<dbReference type="InterPro" id="IPR013785">
    <property type="entry name" value="Aldolase_TIM"/>
</dbReference>
<dbReference type="Gene3D" id="3.20.20.70">
    <property type="entry name" value="Aldolase class I"/>
    <property type="match status" value="1"/>
</dbReference>
<evidence type="ECO:0000256" key="1">
    <source>
        <dbReference type="ARBA" id="ARBA00008679"/>
    </source>
</evidence>
<evidence type="ECO:0000256" key="2">
    <source>
        <dbReference type="ARBA" id="ARBA00023239"/>
    </source>
</evidence>
<sequence length="135" mass="14826">MMKEFSDPRYGVNVMKVEVPVNRTYVEGYAAGDVIFTKEQAASYFKEQAEDTELPFPFLSAGVMAELSQETLRFANGAGSTFNGVLYERAAWAEGVESCVKKGKEAAVECIHRGKKYRGTKCCFKGGCIIGKDAI</sequence>
<dbReference type="GO" id="GO:1902777">
    <property type="term" value="P:6-sulfoquinovose(1-) catabolic process"/>
    <property type="evidence" value="ECO:0007669"/>
    <property type="project" value="TreeGrafter"/>
</dbReference>
<proteinExistence type="inferred from homology"/>
<evidence type="ECO:0000313" key="3">
    <source>
        <dbReference type="EMBL" id="GCF94938.1"/>
    </source>
</evidence>
<dbReference type="AlphaFoldDB" id="A0A4P5PFC0"/>
<dbReference type="SUPFAM" id="SSF51569">
    <property type="entry name" value="Aldolase"/>
    <property type="match status" value="1"/>
</dbReference>
<accession>A0A4P5PFC0</accession>
<dbReference type="InterPro" id="IPR050552">
    <property type="entry name" value="LacD_aldolase"/>
</dbReference>
<reference evidence="4" key="1">
    <citation type="submission" date="2019-02" db="EMBL/GenBank/DDBJ databases">
        <title>Draft genome sequence of Enterococcus sp. Gos25-1.</title>
        <authorList>
            <person name="Tanaka N."/>
            <person name="Shiwa Y."/>
            <person name="Fujita N."/>
        </authorList>
    </citation>
    <scope>NUCLEOTIDE SEQUENCE [LARGE SCALE GENOMIC DNA]</scope>
    <source>
        <strain evidence="4">Gos25-1</strain>
    </source>
</reference>